<organism evidence="1 2">
    <name type="scientific">Paraglomus occultum</name>
    <dbReference type="NCBI Taxonomy" id="144539"/>
    <lineage>
        <taxon>Eukaryota</taxon>
        <taxon>Fungi</taxon>
        <taxon>Fungi incertae sedis</taxon>
        <taxon>Mucoromycota</taxon>
        <taxon>Glomeromycotina</taxon>
        <taxon>Glomeromycetes</taxon>
        <taxon>Paraglomerales</taxon>
        <taxon>Paraglomeraceae</taxon>
        <taxon>Paraglomus</taxon>
    </lineage>
</organism>
<name>A0A9N8ZET5_9GLOM</name>
<gene>
    <name evidence="1" type="ORF">POCULU_LOCUS2258</name>
</gene>
<dbReference type="EMBL" id="CAJVPJ010000203">
    <property type="protein sequence ID" value="CAG8494676.1"/>
    <property type="molecule type" value="Genomic_DNA"/>
</dbReference>
<evidence type="ECO:0000313" key="1">
    <source>
        <dbReference type="EMBL" id="CAG8494676.1"/>
    </source>
</evidence>
<reference evidence="1" key="1">
    <citation type="submission" date="2021-06" db="EMBL/GenBank/DDBJ databases">
        <authorList>
            <person name="Kallberg Y."/>
            <person name="Tangrot J."/>
            <person name="Rosling A."/>
        </authorList>
    </citation>
    <scope>NUCLEOTIDE SEQUENCE</scope>
    <source>
        <strain evidence="1">IA702</strain>
    </source>
</reference>
<evidence type="ECO:0000313" key="2">
    <source>
        <dbReference type="Proteomes" id="UP000789572"/>
    </source>
</evidence>
<protein>
    <submittedName>
        <fullName evidence="1">11209_t:CDS:1</fullName>
    </submittedName>
</protein>
<proteinExistence type="predicted"/>
<sequence>MSEEECSKLKHPNYWDRDPGTWGSIQDWDLYLLKKLDDQNK</sequence>
<accession>A0A9N8ZET5</accession>
<dbReference type="Proteomes" id="UP000789572">
    <property type="component" value="Unassembled WGS sequence"/>
</dbReference>
<dbReference type="AlphaFoldDB" id="A0A9N8ZET5"/>
<comment type="caution">
    <text evidence="1">The sequence shown here is derived from an EMBL/GenBank/DDBJ whole genome shotgun (WGS) entry which is preliminary data.</text>
</comment>
<keyword evidence="2" id="KW-1185">Reference proteome</keyword>